<dbReference type="Gene3D" id="3.30.1050.10">
    <property type="entry name" value="SCP2 sterol-binding domain"/>
    <property type="match status" value="1"/>
</dbReference>
<dbReference type="PANTHER" id="PTHR10094">
    <property type="entry name" value="STEROL CARRIER PROTEIN 2 SCP-2 FAMILY PROTEIN"/>
    <property type="match status" value="1"/>
</dbReference>
<dbReference type="Proteomes" id="UP000054097">
    <property type="component" value="Unassembled WGS sequence"/>
</dbReference>
<dbReference type="EMBL" id="KN824364">
    <property type="protein sequence ID" value="KIM22083.1"/>
    <property type="molecule type" value="Genomic_DNA"/>
</dbReference>
<dbReference type="HOGENOM" id="CLU_105945_0_3_1"/>
<evidence type="ECO:0000313" key="3">
    <source>
        <dbReference type="Proteomes" id="UP000054097"/>
    </source>
</evidence>
<reference evidence="3" key="2">
    <citation type="submission" date="2015-01" db="EMBL/GenBank/DDBJ databases">
        <title>Evolutionary Origins and Diversification of the Mycorrhizal Mutualists.</title>
        <authorList>
            <consortium name="DOE Joint Genome Institute"/>
            <consortium name="Mycorrhizal Genomics Consortium"/>
            <person name="Kohler A."/>
            <person name="Kuo A."/>
            <person name="Nagy L.G."/>
            <person name="Floudas D."/>
            <person name="Copeland A."/>
            <person name="Barry K.W."/>
            <person name="Cichocki N."/>
            <person name="Veneault-Fourrey C."/>
            <person name="LaButti K."/>
            <person name="Lindquist E.A."/>
            <person name="Lipzen A."/>
            <person name="Lundell T."/>
            <person name="Morin E."/>
            <person name="Murat C."/>
            <person name="Riley R."/>
            <person name="Ohm R."/>
            <person name="Sun H."/>
            <person name="Tunlid A."/>
            <person name="Henrissat B."/>
            <person name="Grigoriev I.V."/>
            <person name="Hibbett D.S."/>
            <person name="Martin F."/>
        </authorList>
    </citation>
    <scope>NUCLEOTIDE SEQUENCE [LARGE SCALE GENOMIC DNA]</scope>
    <source>
        <strain evidence="3">MAFF 305830</strain>
    </source>
</reference>
<gene>
    <name evidence="2" type="ORF">M408DRAFT_333086</name>
</gene>
<feature type="domain" description="SCP2" evidence="1">
    <location>
        <begin position="20"/>
        <end position="120"/>
    </location>
</feature>
<dbReference type="InterPro" id="IPR036527">
    <property type="entry name" value="SCP2_sterol-bd_dom_sf"/>
</dbReference>
<dbReference type="Pfam" id="PF02036">
    <property type="entry name" value="SCP2"/>
    <property type="match status" value="1"/>
</dbReference>
<dbReference type="InterPro" id="IPR003033">
    <property type="entry name" value="SCP2_sterol-bd_dom"/>
</dbReference>
<dbReference type="GO" id="GO:0005829">
    <property type="term" value="C:cytosol"/>
    <property type="evidence" value="ECO:0007669"/>
    <property type="project" value="TreeGrafter"/>
</dbReference>
<dbReference type="OrthoDB" id="10265837at2759"/>
<evidence type="ECO:0000313" key="2">
    <source>
        <dbReference type="EMBL" id="KIM22083.1"/>
    </source>
</evidence>
<keyword evidence="3" id="KW-1185">Reference proteome</keyword>
<dbReference type="FunFam" id="3.30.1050.10:FF:000001">
    <property type="entry name" value="Putative Non-specific lipid-transfer protein"/>
    <property type="match status" value="1"/>
</dbReference>
<sequence length="129" mass="13822">MSDIKTPGFKASDRIAAIAQAFEAASDAEKKKQIKQVNGVFQFQIKNGEGTEENWTIDLKKEGCVYKGPAKGKADVTIILSDDTFADLADGKLDGQKAFMTGKLKTKGNMMLATKLGPVLAASKPKAKL</sequence>
<reference evidence="2 3" key="1">
    <citation type="submission" date="2014-04" db="EMBL/GenBank/DDBJ databases">
        <authorList>
            <consortium name="DOE Joint Genome Institute"/>
            <person name="Kuo A."/>
            <person name="Zuccaro A."/>
            <person name="Kohler A."/>
            <person name="Nagy L.G."/>
            <person name="Floudas D."/>
            <person name="Copeland A."/>
            <person name="Barry K.W."/>
            <person name="Cichocki N."/>
            <person name="Veneault-Fourrey C."/>
            <person name="LaButti K."/>
            <person name="Lindquist E.A."/>
            <person name="Lipzen A."/>
            <person name="Lundell T."/>
            <person name="Morin E."/>
            <person name="Murat C."/>
            <person name="Sun H."/>
            <person name="Tunlid A."/>
            <person name="Henrissat B."/>
            <person name="Grigoriev I.V."/>
            <person name="Hibbett D.S."/>
            <person name="Martin F."/>
            <person name="Nordberg H.P."/>
            <person name="Cantor M.N."/>
            <person name="Hua S.X."/>
        </authorList>
    </citation>
    <scope>NUCLEOTIDE SEQUENCE [LARGE SCALE GENOMIC DNA]</scope>
    <source>
        <strain evidence="2 3">MAFF 305830</strain>
    </source>
</reference>
<evidence type="ECO:0000259" key="1">
    <source>
        <dbReference type="Pfam" id="PF02036"/>
    </source>
</evidence>
<dbReference type="PANTHER" id="PTHR10094:SF28">
    <property type="entry name" value="SCP2 DOMAIN-CONTAINING PROTEIN"/>
    <property type="match status" value="1"/>
</dbReference>
<dbReference type="STRING" id="933852.A0A0C2W6P6"/>
<organism evidence="2 3">
    <name type="scientific">Serendipita vermifera MAFF 305830</name>
    <dbReference type="NCBI Taxonomy" id="933852"/>
    <lineage>
        <taxon>Eukaryota</taxon>
        <taxon>Fungi</taxon>
        <taxon>Dikarya</taxon>
        <taxon>Basidiomycota</taxon>
        <taxon>Agaricomycotina</taxon>
        <taxon>Agaricomycetes</taxon>
        <taxon>Sebacinales</taxon>
        <taxon>Serendipitaceae</taxon>
        <taxon>Serendipita</taxon>
    </lineage>
</organism>
<proteinExistence type="predicted"/>
<dbReference type="SUPFAM" id="SSF55718">
    <property type="entry name" value="SCP-like"/>
    <property type="match status" value="1"/>
</dbReference>
<protein>
    <recommendedName>
        <fullName evidence="1">SCP2 domain-containing protein</fullName>
    </recommendedName>
</protein>
<accession>A0A0C2W6P6</accession>
<name>A0A0C2W6P6_SERVB</name>
<dbReference type="AlphaFoldDB" id="A0A0C2W6P6"/>